<keyword evidence="2" id="KW-1185">Reference proteome</keyword>
<protein>
    <submittedName>
        <fullName evidence="1">Uncharacterized protein</fullName>
    </submittedName>
</protein>
<dbReference type="Proteomes" id="UP001163603">
    <property type="component" value="Chromosome 10"/>
</dbReference>
<comment type="caution">
    <text evidence="1">The sequence shown here is derived from an EMBL/GenBank/DDBJ whole genome shotgun (WGS) entry which is preliminary data.</text>
</comment>
<organism evidence="1 2">
    <name type="scientific">Pistacia integerrima</name>
    <dbReference type="NCBI Taxonomy" id="434235"/>
    <lineage>
        <taxon>Eukaryota</taxon>
        <taxon>Viridiplantae</taxon>
        <taxon>Streptophyta</taxon>
        <taxon>Embryophyta</taxon>
        <taxon>Tracheophyta</taxon>
        <taxon>Spermatophyta</taxon>
        <taxon>Magnoliopsida</taxon>
        <taxon>eudicotyledons</taxon>
        <taxon>Gunneridae</taxon>
        <taxon>Pentapetalae</taxon>
        <taxon>rosids</taxon>
        <taxon>malvids</taxon>
        <taxon>Sapindales</taxon>
        <taxon>Anacardiaceae</taxon>
        <taxon>Pistacia</taxon>
    </lineage>
</organism>
<accession>A0ACC0XWU8</accession>
<gene>
    <name evidence="1" type="ORF">Pint_07273</name>
</gene>
<name>A0ACC0XWU8_9ROSI</name>
<proteinExistence type="predicted"/>
<sequence>MILTTKMTFQKVHFISISISALSVLHIFILFYFIKTCRFSHRLYISNNSFNFQWIKKSNLHPLEFQSPVFSPPIALILTLSIPYF</sequence>
<dbReference type="EMBL" id="CM047745">
    <property type="protein sequence ID" value="KAJ0025759.1"/>
    <property type="molecule type" value="Genomic_DNA"/>
</dbReference>
<evidence type="ECO:0000313" key="2">
    <source>
        <dbReference type="Proteomes" id="UP001163603"/>
    </source>
</evidence>
<evidence type="ECO:0000313" key="1">
    <source>
        <dbReference type="EMBL" id="KAJ0025759.1"/>
    </source>
</evidence>
<reference evidence="2" key="1">
    <citation type="journal article" date="2023" name="G3 (Bethesda)">
        <title>Genome assembly and association tests identify interacting loci associated with vigor, precocity, and sex in interspecific pistachio rootstocks.</title>
        <authorList>
            <person name="Palmer W."/>
            <person name="Jacygrad E."/>
            <person name="Sagayaradj S."/>
            <person name="Cavanaugh K."/>
            <person name="Han R."/>
            <person name="Bertier L."/>
            <person name="Beede B."/>
            <person name="Kafkas S."/>
            <person name="Golino D."/>
            <person name="Preece J."/>
            <person name="Michelmore R."/>
        </authorList>
    </citation>
    <scope>NUCLEOTIDE SEQUENCE [LARGE SCALE GENOMIC DNA]</scope>
</reference>